<feature type="repeat" description="TPR" evidence="3">
    <location>
        <begin position="848"/>
        <end position="881"/>
    </location>
</feature>
<reference evidence="4 5" key="1">
    <citation type="submission" date="2019-02" db="EMBL/GenBank/DDBJ databases">
        <title>Aquabacterium sp. strain KMB7.</title>
        <authorList>
            <person name="Chen W.-M."/>
        </authorList>
    </citation>
    <scope>NUCLEOTIDE SEQUENCE [LARGE SCALE GENOMIC DNA]</scope>
    <source>
        <strain evidence="4 5">KMB7</strain>
    </source>
</reference>
<keyword evidence="5" id="KW-1185">Reference proteome</keyword>
<dbReference type="AlphaFoldDB" id="A0A4Q9H0I3"/>
<dbReference type="InterPro" id="IPR014266">
    <property type="entry name" value="PEP-CTERM_TPR_PrsT"/>
</dbReference>
<dbReference type="Proteomes" id="UP000292120">
    <property type="component" value="Unassembled WGS sequence"/>
</dbReference>
<dbReference type="Gene3D" id="1.25.40.10">
    <property type="entry name" value="Tetratricopeptide repeat domain"/>
    <property type="match status" value="6"/>
</dbReference>
<dbReference type="EMBL" id="SIXI01000007">
    <property type="protein sequence ID" value="TBO28325.1"/>
    <property type="molecule type" value="Genomic_DNA"/>
</dbReference>
<dbReference type="Pfam" id="PF14559">
    <property type="entry name" value="TPR_19"/>
    <property type="match status" value="3"/>
</dbReference>
<feature type="repeat" description="TPR" evidence="3">
    <location>
        <begin position="136"/>
        <end position="169"/>
    </location>
</feature>
<evidence type="ECO:0000256" key="2">
    <source>
        <dbReference type="ARBA" id="ARBA00022803"/>
    </source>
</evidence>
<accession>A0A4Q9H0I3</accession>
<organism evidence="4 5">
    <name type="scientific">Aquabacterium lacunae</name>
    <dbReference type="NCBI Taxonomy" id="2528630"/>
    <lineage>
        <taxon>Bacteria</taxon>
        <taxon>Pseudomonadati</taxon>
        <taxon>Pseudomonadota</taxon>
        <taxon>Betaproteobacteria</taxon>
        <taxon>Burkholderiales</taxon>
        <taxon>Aquabacterium</taxon>
    </lineage>
</organism>
<evidence type="ECO:0000313" key="5">
    <source>
        <dbReference type="Proteomes" id="UP000292120"/>
    </source>
</evidence>
<keyword evidence="1" id="KW-0677">Repeat</keyword>
<comment type="caution">
    <text evidence="4">The sequence shown here is derived from an EMBL/GenBank/DDBJ whole genome shotgun (WGS) entry which is preliminary data.</text>
</comment>
<keyword evidence="2 3" id="KW-0802">TPR repeat</keyword>
<dbReference type="InterPro" id="IPR019734">
    <property type="entry name" value="TPR_rpt"/>
</dbReference>
<protein>
    <submittedName>
        <fullName evidence="4">PEP-CTERM system TPR-repeat protein PrsT</fullName>
    </submittedName>
</protein>
<dbReference type="SUPFAM" id="SSF48452">
    <property type="entry name" value="TPR-like"/>
    <property type="match status" value="3"/>
</dbReference>
<feature type="repeat" description="TPR" evidence="3">
    <location>
        <begin position="204"/>
        <end position="237"/>
    </location>
</feature>
<evidence type="ECO:0000256" key="3">
    <source>
        <dbReference type="PROSITE-ProRule" id="PRU00339"/>
    </source>
</evidence>
<name>A0A4Q9H0I3_9BURK</name>
<dbReference type="OrthoDB" id="5290951at2"/>
<dbReference type="PANTHER" id="PTHR45586:SF1">
    <property type="entry name" value="LIPOPOLYSACCHARIDE ASSEMBLY PROTEIN B"/>
    <property type="match status" value="1"/>
</dbReference>
<dbReference type="PROSITE" id="PS50005">
    <property type="entry name" value="TPR"/>
    <property type="match status" value="3"/>
</dbReference>
<dbReference type="PANTHER" id="PTHR45586">
    <property type="entry name" value="TPR REPEAT-CONTAINING PROTEIN PA4667"/>
    <property type="match status" value="1"/>
</dbReference>
<evidence type="ECO:0000313" key="4">
    <source>
        <dbReference type="EMBL" id="TBO28325.1"/>
    </source>
</evidence>
<dbReference type="RefSeq" id="WP_130969022.1">
    <property type="nucleotide sequence ID" value="NZ_SIXI01000007.1"/>
</dbReference>
<dbReference type="Pfam" id="PF13432">
    <property type="entry name" value="TPR_16"/>
    <property type="match status" value="2"/>
</dbReference>
<sequence length="929" mass="99376">MNRLTHHFRHQVAAACCALLTACSGTQDPQAVMAAAKARMEAGEPAAAAIEIKNLMANDQAASGQLPALRSLLGQALLESGDPVGAEVELKRALQAGQPDDVVVPQLARALLAQQKHAELLNTLGGRQLASPDADAALRTTLATALRNRGEFGKATAEVNKALERKPEHVPALLLLASLHAADQRDKEAFEILQAVLRRDASNVQAWTIQGQLQAAKGQAAEAVAAFEKALKLKPDSVSAHAALVVLELSRNDVAAAKTRWEAMNKALPDNPQTRFHEAKVAFASGDARRARELTVPLLRTGDQNLGLLQLAAAVELKLKAPARAESLLGKAVALAPTAPVPRLMLAQAHLAGGQAAKATHVLRPLLQGEQPPEQALLLAARAALLQGAAQEADAWFAQAAKLYPGSQELANAAAVSGIRKNLTDDALNELQAVVNTQADHGAQLMLVSARLAKGQVEAAQATLAEMARKAPQDPFPHELAGRVALKQRDVAGARKHYEAALALDPAHYPAIAGLAGIDMADNQPDKALERFAKLLEREPDHLLALMAMAEVHERKPGGMAEAARLLERAVQTHPDQRGPTELLVELWLKQQKFTAAAAAAQSGLTHRPDDTGLLELLGKAQLGAAQAQQAATTYTKLAQLLPRSPEPWLRVAEIQLSQGRLAAATEAAAKARKVAPEALPVLRMVAGLAARAKRFDQALAAARDLQSAHPEEAAGYLIEGEVHLLEGDAGLAEKAWRLAMDKRNGTEAAQRLYALLSQQERKAEVDKMVAQWLSRHPKDTAFMLRLAGTEIDRKNYAAAEALLRKVHLQQPRNVDVLNNMAWLMTQQRKPGGVAYAERAMVFSPDNAVLMDTLAMAYATEKRFDEAIKTQTRAMTLMPESGALGLNLARIHLMAGDKPKATKVLQEVVAKPFAGQAEARQLLASLRGG</sequence>
<gene>
    <name evidence="4" type="primary">prsT</name>
    <name evidence="4" type="ORF">EYS42_15075</name>
</gene>
<dbReference type="SMART" id="SM00028">
    <property type="entry name" value="TPR"/>
    <property type="match status" value="11"/>
</dbReference>
<dbReference type="PROSITE" id="PS51257">
    <property type="entry name" value="PROKAR_LIPOPROTEIN"/>
    <property type="match status" value="1"/>
</dbReference>
<proteinExistence type="predicted"/>
<dbReference type="NCBIfam" id="TIGR02917">
    <property type="entry name" value="PEP_TPR_lipo"/>
    <property type="match status" value="1"/>
</dbReference>
<dbReference type="InterPro" id="IPR051012">
    <property type="entry name" value="CellSynth/LPSAsmb/PSIAsmb"/>
</dbReference>
<evidence type="ECO:0000256" key="1">
    <source>
        <dbReference type="ARBA" id="ARBA00022737"/>
    </source>
</evidence>
<dbReference type="InterPro" id="IPR011990">
    <property type="entry name" value="TPR-like_helical_dom_sf"/>
</dbReference>